<evidence type="ECO:0000256" key="1">
    <source>
        <dbReference type="SAM" id="MobiDB-lite"/>
    </source>
</evidence>
<dbReference type="VEuPathDB" id="FungiDB:BO71DRAFT_434284"/>
<dbReference type="STRING" id="1448320.A0A319DPK0"/>
<gene>
    <name evidence="2" type="ORF">BO71DRAFT_434284</name>
</gene>
<reference evidence="2 3" key="1">
    <citation type="submission" date="2018-02" db="EMBL/GenBank/DDBJ databases">
        <title>The genomes of Aspergillus section Nigri reveals drivers in fungal speciation.</title>
        <authorList>
            <consortium name="DOE Joint Genome Institute"/>
            <person name="Vesth T.C."/>
            <person name="Nybo J."/>
            <person name="Theobald S."/>
            <person name="Brandl J."/>
            <person name="Frisvad J.C."/>
            <person name="Nielsen K.F."/>
            <person name="Lyhne E.K."/>
            <person name="Kogle M.E."/>
            <person name="Kuo A."/>
            <person name="Riley R."/>
            <person name="Clum A."/>
            <person name="Nolan M."/>
            <person name="Lipzen A."/>
            <person name="Salamov A."/>
            <person name="Henrissat B."/>
            <person name="Wiebenga A."/>
            <person name="De vries R.P."/>
            <person name="Grigoriev I.V."/>
            <person name="Mortensen U.H."/>
            <person name="Andersen M.R."/>
            <person name="Baker S.E."/>
        </authorList>
    </citation>
    <scope>NUCLEOTIDE SEQUENCE [LARGE SCALE GENOMIC DNA]</scope>
    <source>
        <strain evidence="2 3">CBS 707.79</strain>
    </source>
</reference>
<dbReference type="EMBL" id="KZ826003">
    <property type="protein sequence ID" value="PYH89998.1"/>
    <property type="molecule type" value="Genomic_DNA"/>
</dbReference>
<sequence>MRNKSAISGAGGSAVEKEQDGEDIFLPILPSVGSGNEQSRAHGGFMRASGRGIYMWENRRRDRQYGRVEDSMVDEAKWAGLTDKQNTKFRYVY</sequence>
<name>A0A319DPK0_9EURO</name>
<evidence type="ECO:0000313" key="3">
    <source>
        <dbReference type="Proteomes" id="UP000247810"/>
    </source>
</evidence>
<proteinExistence type="predicted"/>
<dbReference type="Proteomes" id="UP000247810">
    <property type="component" value="Unassembled WGS sequence"/>
</dbReference>
<evidence type="ECO:0000313" key="2">
    <source>
        <dbReference type="EMBL" id="PYH89998.1"/>
    </source>
</evidence>
<dbReference type="AlphaFoldDB" id="A0A319DPK0"/>
<keyword evidence="3" id="KW-1185">Reference proteome</keyword>
<feature type="region of interest" description="Disordered" evidence="1">
    <location>
        <begin position="1"/>
        <end position="44"/>
    </location>
</feature>
<organism evidence="2 3">
    <name type="scientific">Aspergillus ellipticus CBS 707.79</name>
    <dbReference type="NCBI Taxonomy" id="1448320"/>
    <lineage>
        <taxon>Eukaryota</taxon>
        <taxon>Fungi</taxon>
        <taxon>Dikarya</taxon>
        <taxon>Ascomycota</taxon>
        <taxon>Pezizomycotina</taxon>
        <taxon>Eurotiomycetes</taxon>
        <taxon>Eurotiomycetidae</taxon>
        <taxon>Eurotiales</taxon>
        <taxon>Aspergillaceae</taxon>
        <taxon>Aspergillus</taxon>
        <taxon>Aspergillus subgen. Circumdati</taxon>
    </lineage>
</organism>
<accession>A0A319DPK0</accession>
<protein>
    <submittedName>
        <fullName evidence="2">Uncharacterized protein</fullName>
    </submittedName>
</protein>